<keyword evidence="1" id="KW-0175">Coiled coil</keyword>
<evidence type="ECO:0000313" key="4">
    <source>
        <dbReference type="EMBL" id="WEK12400.1"/>
    </source>
</evidence>
<dbReference type="AlphaFoldDB" id="A0AAJ5VYV2"/>
<dbReference type="Proteomes" id="UP001213972">
    <property type="component" value="Chromosome"/>
</dbReference>
<feature type="coiled-coil region" evidence="1">
    <location>
        <begin position="102"/>
        <end position="131"/>
    </location>
</feature>
<dbReference type="GO" id="GO:0016787">
    <property type="term" value="F:hydrolase activity"/>
    <property type="evidence" value="ECO:0007669"/>
    <property type="project" value="UniProtKB-KW"/>
</dbReference>
<dbReference type="EMBL" id="CP119321">
    <property type="protein sequence ID" value="WEK12400.1"/>
    <property type="molecule type" value="Genomic_DNA"/>
</dbReference>
<feature type="domain" description="DUF1023" evidence="3">
    <location>
        <begin position="282"/>
        <end position="421"/>
    </location>
</feature>
<evidence type="ECO:0000256" key="2">
    <source>
        <dbReference type="SAM" id="MobiDB-lite"/>
    </source>
</evidence>
<protein>
    <submittedName>
        <fullName evidence="4">Alpha/beta hydrolase</fullName>
    </submittedName>
</protein>
<feature type="region of interest" description="Disordered" evidence="2">
    <location>
        <begin position="479"/>
        <end position="519"/>
    </location>
</feature>
<evidence type="ECO:0000256" key="1">
    <source>
        <dbReference type="SAM" id="Coils"/>
    </source>
</evidence>
<feature type="compositionally biased region" description="Polar residues" evidence="2">
    <location>
        <begin position="493"/>
        <end position="513"/>
    </location>
</feature>
<sequence>MVEVVSLTSPTRGYPLLELDGRSGRMTEVVRVMGMLRGDLDGLAPFVHGVARIDGEGKAIDALRADATTAGDVLSAVTTLAGRVERALGHYFDEFDTAAPRIRDLVAEITAAHAAAQAAQQEEEATRLLDDDSPATTWARQTAHEATTAATARRDAAWEDYEYWFGRWDAAYERALDEFADVIAVAGDSGLALRSRLHAVISGDPDRVAKEWAALSPSVREELIATSPEIIGNLEGIPYAARHAANMVRLNRVIAADPENAEFTAIAKSIRSGGRLLSFQPDAESQVLASVSFGDVARASHVTLLVPGMMTTTADLEPWTETAIHMNDAVTAVPHEVSASASIVWFGYDTPNFVEEPGNAHADEGAGRLSTFLGGVRSANAAAVLTVGAHSYGSTTAAAAIGAAADNLSVDRFVTFGSAGLIPALTATTRHQPPTARGDFSGVEMFATRAPGDSLAIVGRASGVHPVAPEDVPGVTTFDSDGGYARNDDGSLATPTQHTGTRLTPTPGHSTHASGLGAEAPWDFTDQGYLIDGTESFYNFVSIVATGSPGTAQGGVGSE</sequence>
<gene>
    <name evidence="4" type="ORF">P0Y48_07885</name>
</gene>
<keyword evidence="4" id="KW-0378">Hydrolase</keyword>
<proteinExistence type="predicted"/>
<dbReference type="Pfam" id="PF06259">
    <property type="entry name" value="Abhydrolase_8"/>
    <property type="match status" value="1"/>
</dbReference>
<evidence type="ECO:0000259" key="3">
    <source>
        <dbReference type="Pfam" id="PF06259"/>
    </source>
</evidence>
<name>A0AAJ5VYV2_9MICO</name>
<dbReference type="InterPro" id="IPR010427">
    <property type="entry name" value="DUF1023"/>
</dbReference>
<evidence type="ECO:0000313" key="5">
    <source>
        <dbReference type="Proteomes" id="UP001213972"/>
    </source>
</evidence>
<accession>A0AAJ5VYV2</accession>
<organism evidence="4 5">
    <name type="scientific">Candidatus Microbacterium phytovorans</name>
    <dbReference type="NCBI Taxonomy" id="3121374"/>
    <lineage>
        <taxon>Bacteria</taxon>
        <taxon>Bacillati</taxon>
        <taxon>Actinomycetota</taxon>
        <taxon>Actinomycetes</taxon>
        <taxon>Micrococcales</taxon>
        <taxon>Microbacteriaceae</taxon>
        <taxon>Microbacterium</taxon>
    </lineage>
</organism>
<reference evidence="4" key="1">
    <citation type="submission" date="2023-03" db="EMBL/GenBank/DDBJ databases">
        <title>Andean soil-derived lignocellulolytic bacterial consortium as a source of novel taxa and putative plastic-active enzymes.</title>
        <authorList>
            <person name="Diaz-Garcia L."/>
            <person name="Chuvochina M."/>
            <person name="Feuerriegel G."/>
            <person name="Bunk B."/>
            <person name="Sproer C."/>
            <person name="Streit W.R."/>
            <person name="Rodriguez L.M."/>
            <person name="Overmann J."/>
            <person name="Jimenez D.J."/>
        </authorList>
    </citation>
    <scope>NUCLEOTIDE SEQUENCE</scope>
    <source>
        <strain evidence="4">MAG 4610</strain>
    </source>
</reference>